<reference evidence="1 2" key="1">
    <citation type="submission" date="2018-01" db="EMBL/GenBank/DDBJ databases">
        <title>Draft Genome Sequence of Komagataeibacter maltaceti LMG 1529, a Vinegar Producing Acetic Acid Bacterium Isolated from Malt Vinegar Brewery Acetifiers.</title>
        <authorList>
            <person name="Zhang Q."/>
            <person name="Hollensteiner J."/>
            <person name="Poehlein A."/>
            <person name="Daniel R."/>
        </authorList>
    </citation>
    <scope>NUCLEOTIDE SEQUENCE [LARGE SCALE GENOMIC DNA]</scope>
    <source>
        <strain evidence="1 2">LMG 1529</strain>
    </source>
</reference>
<comment type="caution">
    <text evidence="1">The sequence shown here is derived from an EMBL/GenBank/DDBJ whole genome shotgun (WGS) entry which is preliminary data.</text>
</comment>
<keyword evidence="2" id="KW-1185">Reference proteome</keyword>
<accession>A0A2S3W3V6</accession>
<sequence>MSSIPSFPAIGEYALNWQQNTAQHLRNTLHTLAHDMDMTDEVTMEIKSQWMGVVFWLADFTAKMEATAQEDAEAVKAGGYAK</sequence>
<dbReference type="AlphaFoldDB" id="A0A2S3W3V6"/>
<protein>
    <submittedName>
        <fullName evidence="1">Uncharacterized protein</fullName>
    </submittedName>
</protein>
<dbReference type="Proteomes" id="UP000237344">
    <property type="component" value="Unassembled WGS sequence"/>
</dbReference>
<evidence type="ECO:0000313" key="1">
    <source>
        <dbReference type="EMBL" id="POF63243.1"/>
    </source>
</evidence>
<dbReference type="RefSeq" id="WP_110094787.1">
    <property type="nucleotide sequence ID" value="NZ_NKUE01000011.1"/>
</dbReference>
<organism evidence="1 2">
    <name type="scientific">Novacetimonas maltaceti</name>
    <dbReference type="NCBI Taxonomy" id="1203393"/>
    <lineage>
        <taxon>Bacteria</taxon>
        <taxon>Pseudomonadati</taxon>
        <taxon>Pseudomonadota</taxon>
        <taxon>Alphaproteobacteria</taxon>
        <taxon>Acetobacterales</taxon>
        <taxon>Acetobacteraceae</taxon>
        <taxon>Novacetimonas</taxon>
    </lineage>
</organism>
<name>A0A2S3W3V6_9PROT</name>
<gene>
    <name evidence="1" type="ORF">KMAL_11510</name>
</gene>
<evidence type="ECO:0000313" key="2">
    <source>
        <dbReference type="Proteomes" id="UP000237344"/>
    </source>
</evidence>
<dbReference type="EMBL" id="POTC01000010">
    <property type="protein sequence ID" value="POF63243.1"/>
    <property type="molecule type" value="Genomic_DNA"/>
</dbReference>
<proteinExistence type="predicted"/>
<dbReference type="OrthoDB" id="7277836at2"/>